<feature type="compositionally biased region" description="Basic and acidic residues" evidence="1">
    <location>
        <begin position="14"/>
        <end position="25"/>
    </location>
</feature>
<feature type="region of interest" description="Disordered" evidence="1">
    <location>
        <begin position="1"/>
        <end position="35"/>
    </location>
</feature>
<dbReference type="AlphaFoldDB" id="A0A5J6J125"/>
<dbReference type="KEGG" id="svn:CP980_00765"/>
<gene>
    <name evidence="2" type="ORF">CP980_00765</name>
</gene>
<evidence type="ECO:0000313" key="3">
    <source>
        <dbReference type="Proteomes" id="UP000325563"/>
    </source>
</evidence>
<organism evidence="2 3">
    <name type="scientific">Streptomyces vinaceus</name>
    <dbReference type="NCBI Taxonomy" id="1960"/>
    <lineage>
        <taxon>Bacteria</taxon>
        <taxon>Bacillati</taxon>
        <taxon>Actinomycetota</taxon>
        <taxon>Actinomycetes</taxon>
        <taxon>Kitasatosporales</taxon>
        <taxon>Streptomycetaceae</taxon>
        <taxon>Streptomyces</taxon>
    </lineage>
</organism>
<protein>
    <submittedName>
        <fullName evidence="2">Uncharacterized protein</fullName>
    </submittedName>
</protein>
<reference evidence="2 3" key="1">
    <citation type="submission" date="2017-09" db="EMBL/GenBank/DDBJ databases">
        <authorList>
            <person name="Lee N."/>
            <person name="Cho B.-K."/>
        </authorList>
    </citation>
    <scope>NUCLEOTIDE SEQUENCE [LARGE SCALE GENOMIC DNA]</scope>
    <source>
        <strain evidence="2 3">ATCC 27476</strain>
    </source>
</reference>
<dbReference type="Proteomes" id="UP000325563">
    <property type="component" value="Chromosome"/>
</dbReference>
<evidence type="ECO:0000256" key="1">
    <source>
        <dbReference type="SAM" id="MobiDB-lite"/>
    </source>
</evidence>
<proteinExistence type="predicted"/>
<keyword evidence="3" id="KW-1185">Reference proteome</keyword>
<sequence>MTSAKAPCRARQLHRADTWRDEGGRGAEGGASGGAVALPCTVAFNVGAIRRRKIAQRPADRWASDRAWPERVRRRPYVPVGAGRWCVLG</sequence>
<evidence type="ECO:0000313" key="2">
    <source>
        <dbReference type="EMBL" id="QEV43802.1"/>
    </source>
</evidence>
<dbReference type="EMBL" id="CP023692">
    <property type="protein sequence ID" value="QEV43802.1"/>
    <property type="molecule type" value="Genomic_DNA"/>
</dbReference>
<name>A0A5J6J125_STRVI</name>
<accession>A0A5J6J125</accession>